<dbReference type="Proteomes" id="UP000626092">
    <property type="component" value="Unassembled WGS sequence"/>
</dbReference>
<organism evidence="2 3">
    <name type="scientific">Rhododendron simsii</name>
    <name type="common">Sims's rhododendron</name>
    <dbReference type="NCBI Taxonomy" id="118357"/>
    <lineage>
        <taxon>Eukaryota</taxon>
        <taxon>Viridiplantae</taxon>
        <taxon>Streptophyta</taxon>
        <taxon>Embryophyta</taxon>
        <taxon>Tracheophyta</taxon>
        <taxon>Spermatophyta</taxon>
        <taxon>Magnoliopsida</taxon>
        <taxon>eudicotyledons</taxon>
        <taxon>Gunneridae</taxon>
        <taxon>Pentapetalae</taxon>
        <taxon>asterids</taxon>
        <taxon>Ericales</taxon>
        <taxon>Ericaceae</taxon>
        <taxon>Ericoideae</taxon>
        <taxon>Rhodoreae</taxon>
        <taxon>Rhododendron</taxon>
    </lineage>
</organism>
<comment type="caution">
    <text evidence="2">The sequence shown here is derived from an EMBL/GenBank/DDBJ whole genome shotgun (WGS) entry which is preliminary data.</text>
</comment>
<protein>
    <submittedName>
        <fullName evidence="2">Uncharacterized protein</fullName>
    </submittedName>
</protein>
<name>A0A834G3R1_RHOSS</name>
<feature type="compositionally biased region" description="Basic and acidic residues" evidence="1">
    <location>
        <begin position="142"/>
        <end position="156"/>
    </location>
</feature>
<feature type="region of interest" description="Disordered" evidence="1">
    <location>
        <begin position="141"/>
        <end position="165"/>
    </location>
</feature>
<feature type="region of interest" description="Disordered" evidence="1">
    <location>
        <begin position="203"/>
        <end position="282"/>
    </location>
</feature>
<dbReference type="EMBL" id="WJXA01000012">
    <property type="protein sequence ID" value="KAF7123869.1"/>
    <property type="molecule type" value="Genomic_DNA"/>
</dbReference>
<sequence length="417" mass="43758">MERDGDNTGEAPTGGDGTAVRGTEPDAVTVPIGAEESSAILGEGPIATAEGGGGGRATVAPMDSTDAIEGFVISTARDGATAGGTPIEGGSVATVEEDIVMEECRTVEVSTGGGTTVMDEHCVLEKEHRTVEISTSGGDTVVSEHRTADGEHHTVEEPTEGSSMGLSMSMPATPASTPFTSAGSVIEMEIGGLDVSVERRAMEERGTSASATPPEFPFTPSDTPIETESRWGEDEDAEAVAQSLARGKSVVGESDGQEARDPLAAPLFRPPIGSSREQGVSLRDTLECADPQDLSARLAEAPSLASVLAREEALQEAEREDEERQRAREGPRVTLVQEVEAAATDRAAFSEASYVPRVHFFVPFGLDAFVPRQSLQKEQVLHDPGSHMGMSGPLVISISISISMPFNISRFYMLIIS</sequence>
<evidence type="ECO:0000256" key="1">
    <source>
        <dbReference type="SAM" id="MobiDB-lite"/>
    </source>
</evidence>
<dbReference type="AlphaFoldDB" id="A0A834G3R1"/>
<keyword evidence="3" id="KW-1185">Reference proteome</keyword>
<gene>
    <name evidence="2" type="ORF">RHSIM_Rhsim12G0096500</name>
</gene>
<dbReference type="OrthoDB" id="1807028at2759"/>
<proteinExistence type="predicted"/>
<feature type="region of interest" description="Disordered" evidence="1">
    <location>
        <begin position="309"/>
        <end position="331"/>
    </location>
</feature>
<accession>A0A834G3R1</accession>
<evidence type="ECO:0000313" key="3">
    <source>
        <dbReference type="Proteomes" id="UP000626092"/>
    </source>
</evidence>
<evidence type="ECO:0000313" key="2">
    <source>
        <dbReference type="EMBL" id="KAF7123869.1"/>
    </source>
</evidence>
<feature type="region of interest" description="Disordered" evidence="1">
    <location>
        <begin position="1"/>
        <end position="27"/>
    </location>
</feature>
<reference evidence="2" key="1">
    <citation type="submission" date="2019-11" db="EMBL/GenBank/DDBJ databases">
        <authorList>
            <person name="Liu Y."/>
            <person name="Hou J."/>
            <person name="Li T.-Q."/>
            <person name="Guan C.-H."/>
            <person name="Wu X."/>
            <person name="Wu H.-Z."/>
            <person name="Ling F."/>
            <person name="Zhang R."/>
            <person name="Shi X.-G."/>
            <person name="Ren J.-P."/>
            <person name="Chen E.-F."/>
            <person name="Sun J.-M."/>
        </authorList>
    </citation>
    <scope>NUCLEOTIDE SEQUENCE</scope>
    <source>
        <strain evidence="2">Adult_tree_wgs_1</strain>
        <tissue evidence="2">Leaves</tissue>
    </source>
</reference>